<dbReference type="PANTHER" id="PTHR43581">
    <property type="entry name" value="ATP/GTP PHOSPHATASE"/>
    <property type="match status" value="1"/>
</dbReference>
<keyword evidence="5" id="KW-1185">Reference proteome</keyword>
<name>A0A0K8J6E5_9FIRM</name>
<dbReference type="InterPro" id="IPR051396">
    <property type="entry name" value="Bact_Antivir_Def_Nuclease"/>
</dbReference>
<organism evidence="4 5">
    <name type="scientific">Herbinix luporum</name>
    <dbReference type="NCBI Taxonomy" id="1679721"/>
    <lineage>
        <taxon>Bacteria</taxon>
        <taxon>Bacillati</taxon>
        <taxon>Bacillota</taxon>
        <taxon>Clostridia</taxon>
        <taxon>Lachnospirales</taxon>
        <taxon>Lachnospiraceae</taxon>
        <taxon>Herbinix</taxon>
    </lineage>
</organism>
<evidence type="ECO:0000259" key="2">
    <source>
        <dbReference type="Pfam" id="PF13175"/>
    </source>
</evidence>
<dbReference type="SUPFAM" id="SSF52540">
    <property type="entry name" value="P-loop containing nucleoside triphosphate hydrolases"/>
    <property type="match status" value="1"/>
</dbReference>
<evidence type="ECO:0000259" key="3">
    <source>
        <dbReference type="Pfam" id="PF20469"/>
    </source>
</evidence>
<evidence type="ECO:0000256" key="1">
    <source>
        <dbReference type="SAM" id="Coils"/>
    </source>
</evidence>
<reference evidence="5" key="1">
    <citation type="submission" date="2015-09" db="EMBL/GenBank/DDBJ databases">
        <authorList>
            <person name="Wibberg D."/>
        </authorList>
    </citation>
    <scope>NUCLEOTIDE SEQUENCE [LARGE SCALE GENOMIC DNA]</scope>
    <source>
        <strain evidence="5">SD1D</strain>
    </source>
</reference>
<accession>A0A0K8J6E5</accession>
<dbReference type="PANTHER" id="PTHR43581:SF4">
    <property type="entry name" value="ATP_GTP PHOSPHATASE"/>
    <property type="match status" value="1"/>
</dbReference>
<feature type="domain" description="OLD protein-like TOPRIM" evidence="3">
    <location>
        <begin position="436"/>
        <end position="506"/>
    </location>
</feature>
<evidence type="ECO:0000313" key="4">
    <source>
        <dbReference type="EMBL" id="CUH93055.1"/>
    </source>
</evidence>
<proteinExistence type="predicted"/>
<dbReference type="InterPro" id="IPR041685">
    <property type="entry name" value="AAA_GajA/Old/RecF-like"/>
</dbReference>
<dbReference type="Proteomes" id="UP000196053">
    <property type="component" value="Chromosome I"/>
</dbReference>
<dbReference type="KEGG" id="hsd:SD1D_1509"/>
<dbReference type="Pfam" id="PF13175">
    <property type="entry name" value="AAA_15"/>
    <property type="match status" value="1"/>
</dbReference>
<protein>
    <submittedName>
        <fullName evidence="4">Uncharacterized protein</fullName>
    </submittedName>
</protein>
<feature type="domain" description="Endonuclease GajA/Old nuclease/RecF-like AAA" evidence="2">
    <location>
        <begin position="1"/>
        <end position="382"/>
    </location>
</feature>
<dbReference type="Pfam" id="PF20469">
    <property type="entry name" value="OLD-like_TOPRIM"/>
    <property type="match status" value="1"/>
</dbReference>
<dbReference type="OrthoDB" id="308933at2"/>
<feature type="coiled-coil region" evidence="1">
    <location>
        <begin position="214"/>
        <end position="241"/>
    </location>
</feature>
<dbReference type="EMBL" id="LN879430">
    <property type="protein sequence ID" value="CUH93055.1"/>
    <property type="molecule type" value="Genomic_DNA"/>
</dbReference>
<evidence type="ECO:0000313" key="5">
    <source>
        <dbReference type="Proteomes" id="UP000196053"/>
    </source>
</evidence>
<sequence>MYIADIEIENFRGFSGKKVIEFNDKFNIFIGHNNSGKTTIIKALQILFDTSYPKKLGIHDFNRKISIEDLKANPPRVKISSTLKESEGESIYSEDIVLVSTMLTKIQRPYEAKITYEFFLPEKEIEEYKTAMAAISSTNIEEYWSEIEHSFLSKYVWKLYGGDDKLKMVVDNDILSKFDFEYVPPIRDVERDLSTGSNSLLKEVIDFFIDYEIKNDTTKTKDEIKSDLQKVKREFAESSQQLMSKLQGRLTAGEKHIVTYANKTGASYDETSPHFSGVLNETALYSALRLNLEDKTGIKLPPTNNGLGYNNLIYIALLLAKMQKGAMGEYYGSNAKLFSILAIEEPEAHLHPSLQYRFLKFLNDNMKSNVRQIFISTHSPNITAASKLDNLIVLNKEKDEIEIAYPGRVFDLKNKDDKVSKSYVERYLDVTKSDMLFAKRIILVEGISEQLLLPIFTRYLKRDLVDSHVTVINIGGRYFSHFLKLFDRERSEYAINKRVAVITDLDPVRKKKSIKDARYSSCYPFELNKDNSYEYKATSNDIVDLYSDRKKSISVFTQEKNIGCTFEYELLLYNFTCKELIVPSISNKETLLYLMDNYALEYEELVATIGDSKGCKRIKKGLEGTKNKAQLIAALYLLNVSKAESAQEIAEVLYEKEADYLKSSFVFMIPPYIEEAIKWVLE</sequence>
<keyword evidence="1" id="KW-0175">Coiled coil</keyword>
<dbReference type="InterPro" id="IPR034139">
    <property type="entry name" value="TOPRIM_OLD"/>
</dbReference>
<dbReference type="InterPro" id="IPR027417">
    <property type="entry name" value="P-loop_NTPase"/>
</dbReference>
<dbReference type="RefSeq" id="WP_058258348.1">
    <property type="nucleotide sequence ID" value="NZ_LN879430.1"/>
</dbReference>
<gene>
    <name evidence="4" type="ORF">SD1D_1509</name>
</gene>
<dbReference type="Gene3D" id="3.40.50.300">
    <property type="entry name" value="P-loop containing nucleotide triphosphate hydrolases"/>
    <property type="match status" value="1"/>
</dbReference>
<dbReference type="CDD" id="cd01026">
    <property type="entry name" value="TOPRIM_OLD"/>
    <property type="match status" value="1"/>
</dbReference>
<dbReference type="AlphaFoldDB" id="A0A0K8J6E5"/>